<reference evidence="2" key="2">
    <citation type="journal article" date="2018" name="Environ. Microbiol.">
        <title>Bloom of a denitrifying methanotroph, 'Candidatus Methylomirabilis limnetica', in a deep stratified lake.</title>
        <authorList>
            <person name="Graf J.S."/>
            <person name="Mayr M.J."/>
            <person name="Marchant H.K."/>
            <person name="Tienken D."/>
            <person name="Hach P.F."/>
            <person name="Brand A."/>
            <person name="Schubert C.J."/>
            <person name="Kuypers M.M."/>
            <person name="Milucka J."/>
        </authorList>
    </citation>
    <scope>NUCLEOTIDE SEQUENCE [LARGE SCALE GENOMIC DNA]</scope>
    <source>
        <strain evidence="2">Zug</strain>
    </source>
</reference>
<proteinExistence type="predicted"/>
<protein>
    <submittedName>
        <fullName evidence="1">Uncharacterized protein</fullName>
    </submittedName>
</protein>
<accession>A0A2T4U000</accession>
<dbReference type="InterPro" id="IPR024078">
    <property type="entry name" value="LmbE-like_dom_sf"/>
</dbReference>
<organism evidence="1 2">
    <name type="scientific">Candidatus Methylomirabilis limnetica</name>
    <dbReference type="NCBI Taxonomy" id="2033718"/>
    <lineage>
        <taxon>Bacteria</taxon>
        <taxon>Candidatus Methylomirabilota</taxon>
        <taxon>Candidatus Methylomirabilia</taxon>
        <taxon>Candidatus Methylomirabilales</taxon>
        <taxon>Candidatus Methylomirabilaceae</taxon>
        <taxon>Candidatus Methylomirabilis</taxon>
    </lineage>
</organism>
<gene>
    <name evidence="1" type="ORF">CLG94_02985</name>
</gene>
<evidence type="ECO:0000313" key="2">
    <source>
        <dbReference type="Proteomes" id="UP000241436"/>
    </source>
</evidence>
<dbReference type="Gene3D" id="3.40.50.10320">
    <property type="entry name" value="LmbE-like"/>
    <property type="match status" value="1"/>
</dbReference>
<comment type="caution">
    <text evidence="1">The sequence shown here is derived from an EMBL/GenBank/DDBJ whole genome shotgun (WGS) entry which is preliminary data.</text>
</comment>
<reference evidence="1 2" key="1">
    <citation type="submission" date="2017-09" db="EMBL/GenBank/DDBJ databases">
        <title>Bloom of a denitrifying methanotroph, Candidatus Methylomirabilis limnetica, in a deep stratified lake.</title>
        <authorList>
            <person name="Graf J.S."/>
            <person name="Marchant H.K."/>
            <person name="Tienken D."/>
            <person name="Hach P.F."/>
            <person name="Brand A."/>
            <person name="Schubert C.J."/>
            <person name="Kuypers M.M."/>
            <person name="Milucka J."/>
        </authorList>
    </citation>
    <scope>NUCLEOTIDE SEQUENCE [LARGE SCALE GENOMIC DNA]</scope>
    <source>
        <strain evidence="1 2">Zug</strain>
    </source>
</reference>
<evidence type="ECO:0000313" key="1">
    <source>
        <dbReference type="EMBL" id="PTL36662.1"/>
    </source>
</evidence>
<dbReference type="Proteomes" id="UP000241436">
    <property type="component" value="Unassembled WGS sequence"/>
</dbReference>
<dbReference type="RefSeq" id="WP_107561413.1">
    <property type="nucleotide sequence ID" value="NZ_NVQC01000013.1"/>
</dbReference>
<dbReference type="OrthoDB" id="8058828at2"/>
<dbReference type="AlphaFoldDB" id="A0A2T4U000"/>
<keyword evidence="2" id="KW-1185">Reference proteome</keyword>
<name>A0A2T4U000_9BACT</name>
<dbReference type="EMBL" id="NVQC01000013">
    <property type="protein sequence ID" value="PTL36662.1"/>
    <property type="molecule type" value="Genomic_DNA"/>
</dbReference>
<sequence length="283" mass="31360">MMCEGEAILLSGCTGLFIGHPGHELRIYGWVERTKPLVLAITDGSGGVKADRTESSRTLLAETGAKAGPIFGRLSDKEAYSAILRKDVGLFTGLAEEAADIYDRAGVTVVVSDAAEGFNPVHDLCRLMADAAVRLMEGRRQARVPVYEFDLVTPPWETQACDAEIRINLTDGELRRKIEAAERYKELRGEIKRVLENTPADAFREEIFRPGGRRLGPPGKPFYEGFGECRIAEGLYDQVIRRDIHLKPIAEALAGLGRLARGWQREASQDSHCQYHHGEPDRD</sequence>